<proteinExistence type="predicted"/>
<evidence type="ECO:0000313" key="2">
    <source>
        <dbReference type="EMBL" id="MFD1647517.1"/>
    </source>
</evidence>
<comment type="caution">
    <text evidence="2">The sequence shown here is derived from an EMBL/GenBank/DDBJ whole genome shotgun (WGS) entry which is preliminary data.</text>
</comment>
<name>A0ABD6DQA2_9EURY</name>
<keyword evidence="3" id="KW-1185">Reference proteome</keyword>
<reference evidence="2 3" key="1">
    <citation type="journal article" date="2019" name="Int. J. Syst. Evol. Microbiol.">
        <title>The Global Catalogue of Microorganisms (GCM) 10K type strain sequencing project: providing services to taxonomists for standard genome sequencing and annotation.</title>
        <authorList>
            <consortium name="The Broad Institute Genomics Platform"/>
            <consortium name="The Broad Institute Genome Sequencing Center for Infectious Disease"/>
            <person name="Wu L."/>
            <person name="Ma J."/>
        </authorList>
    </citation>
    <scope>NUCLEOTIDE SEQUENCE [LARGE SCALE GENOMIC DNA]</scope>
    <source>
        <strain evidence="2 3">CGMCC 1.10390</strain>
    </source>
</reference>
<dbReference type="Proteomes" id="UP001597034">
    <property type="component" value="Unassembled WGS sequence"/>
</dbReference>
<organism evidence="2 3">
    <name type="scientific">Haloarchaeobius litoreus</name>
    <dbReference type="NCBI Taxonomy" id="755306"/>
    <lineage>
        <taxon>Archaea</taxon>
        <taxon>Methanobacteriati</taxon>
        <taxon>Methanobacteriota</taxon>
        <taxon>Stenosarchaea group</taxon>
        <taxon>Halobacteria</taxon>
        <taxon>Halobacteriales</taxon>
        <taxon>Halorubellaceae</taxon>
        <taxon>Haloarchaeobius</taxon>
    </lineage>
</organism>
<dbReference type="AlphaFoldDB" id="A0ABD6DQA2"/>
<evidence type="ECO:0000313" key="3">
    <source>
        <dbReference type="Proteomes" id="UP001597034"/>
    </source>
</evidence>
<evidence type="ECO:0000256" key="1">
    <source>
        <dbReference type="SAM" id="MobiDB-lite"/>
    </source>
</evidence>
<gene>
    <name evidence="2" type="ORF">ACFSBL_17645</name>
</gene>
<sequence length="85" mass="8738">MSGTTLDEATLFGGVGVGSVAFLAGNLLTGSLVVARTAVAGDALLTDTFTRVGWRFYASRSTPRSRARPSRPDTCSARSPVASSS</sequence>
<feature type="region of interest" description="Disordered" evidence="1">
    <location>
        <begin position="61"/>
        <end position="85"/>
    </location>
</feature>
<dbReference type="EMBL" id="JBHUDO010000003">
    <property type="protein sequence ID" value="MFD1647517.1"/>
    <property type="molecule type" value="Genomic_DNA"/>
</dbReference>
<dbReference type="RefSeq" id="WP_256400427.1">
    <property type="nucleotide sequence ID" value="NZ_JANHJR010000003.1"/>
</dbReference>
<accession>A0ABD6DQA2</accession>
<protein>
    <submittedName>
        <fullName evidence="2">Uncharacterized protein</fullName>
    </submittedName>
</protein>